<protein>
    <submittedName>
        <fullName evidence="2">Uncharacterized protein</fullName>
    </submittedName>
</protein>
<feature type="region of interest" description="Disordered" evidence="1">
    <location>
        <begin position="684"/>
        <end position="706"/>
    </location>
</feature>
<dbReference type="Proteomes" id="UP000033710">
    <property type="component" value="Unassembled WGS sequence"/>
</dbReference>
<evidence type="ECO:0000313" key="2">
    <source>
        <dbReference type="EMBL" id="KJR85192.1"/>
    </source>
</evidence>
<feature type="compositionally biased region" description="Polar residues" evidence="1">
    <location>
        <begin position="77"/>
        <end position="97"/>
    </location>
</feature>
<dbReference type="EMBL" id="AXCR01000007">
    <property type="protein sequence ID" value="KJR85192.1"/>
    <property type="molecule type" value="Genomic_DNA"/>
</dbReference>
<dbReference type="KEGG" id="ssck:SPSK_08596"/>
<organism evidence="2 3">
    <name type="scientific">Sporothrix schenckii 1099-18</name>
    <dbReference type="NCBI Taxonomy" id="1397361"/>
    <lineage>
        <taxon>Eukaryota</taxon>
        <taxon>Fungi</taxon>
        <taxon>Dikarya</taxon>
        <taxon>Ascomycota</taxon>
        <taxon>Pezizomycotina</taxon>
        <taxon>Sordariomycetes</taxon>
        <taxon>Sordariomycetidae</taxon>
        <taxon>Ophiostomatales</taxon>
        <taxon>Ophiostomataceae</taxon>
        <taxon>Sporothrix</taxon>
    </lineage>
</organism>
<evidence type="ECO:0000256" key="1">
    <source>
        <dbReference type="SAM" id="MobiDB-lite"/>
    </source>
</evidence>
<dbReference type="VEuPathDB" id="FungiDB:SPSK_08596"/>
<name>A0A0F2M6D0_SPOSC</name>
<feature type="region of interest" description="Disordered" evidence="1">
    <location>
        <begin position="1"/>
        <end position="215"/>
    </location>
</feature>
<feature type="region of interest" description="Disordered" evidence="1">
    <location>
        <begin position="436"/>
        <end position="478"/>
    </location>
</feature>
<proteinExistence type="predicted"/>
<dbReference type="OrthoDB" id="5404323at2759"/>
<gene>
    <name evidence="2" type="ORF">SPSK_08596</name>
</gene>
<feature type="compositionally biased region" description="Low complexity" evidence="1">
    <location>
        <begin position="36"/>
        <end position="75"/>
    </location>
</feature>
<feature type="compositionally biased region" description="Low complexity" evidence="1">
    <location>
        <begin position="180"/>
        <end position="201"/>
    </location>
</feature>
<feature type="compositionally biased region" description="Basic residues" evidence="1">
    <location>
        <begin position="104"/>
        <end position="113"/>
    </location>
</feature>
<dbReference type="RefSeq" id="XP_016587868.1">
    <property type="nucleotide sequence ID" value="XM_016735188.1"/>
</dbReference>
<comment type="caution">
    <text evidence="2">The sequence shown here is derived from an EMBL/GenBank/DDBJ whole genome shotgun (WGS) entry which is preliminary data.</text>
</comment>
<evidence type="ECO:0000313" key="3">
    <source>
        <dbReference type="Proteomes" id="UP000033710"/>
    </source>
</evidence>
<accession>A0A0F2M6D0</accession>
<reference evidence="2 3" key="2">
    <citation type="journal article" date="2015" name="Eukaryot. Cell">
        <title>Asexual propagation of a virulent clone complex in a human and feline outbreak of sporotrichosis.</title>
        <authorList>
            <person name="Teixeira Mde M."/>
            <person name="Rodrigues A.M."/>
            <person name="Tsui C.K."/>
            <person name="de Almeida L.G."/>
            <person name="Van Diepeningen A.D."/>
            <person name="van den Ende B.G."/>
            <person name="Fernandes G.F."/>
            <person name="Kano R."/>
            <person name="Hamelin R.C."/>
            <person name="Lopes-Bezerra L.M."/>
            <person name="Vasconcelos A.T."/>
            <person name="de Hoog S."/>
            <person name="de Camargo Z.P."/>
            <person name="Felipe M.S."/>
        </authorList>
    </citation>
    <scope>NUCLEOTIDE SEQUENCE [LARGE SCALE GENOMIC DNA]</scope>
    <source>
        <strain evidence="2 3">1099-18</strain>
    </source>
</reference>
<dbReference type="AlphaFoldDB" id="A0A0F2M6D0"/>
<reference evidence="2 3" key="1">
    <citation type="journal article" date="2014" name="BMC Genomics">
        <title>Comparative genomics of the major fungal agents of human and animal Sporotrichosis: Sporothrix schenckii and Sporothrix brasiliensis.</title>
        <authorList>
            <person name="Teixeira M.M."/>
            <person name="de Almeida L.G."/>
            <person name="Kubitschek-Barreira P."/>
            <person name="Alves F.L."/>
            <person name="Kioshima E.S."/>
            <person name="Abadio A.K."/>
            <person name="Fernandes L."/>
            <person name="Derengowski L.S."/>
            <person name="Ferreira K.S."/>
            <person name="Souza R.C."/>
            <person name="Ruiz J.C."/>
            <person name="de Andrade N.C."/>
            <person name="Paes H.C."/>
            <person name="Nicola A.M."/>
            <person name="Albuquerque P."/>
            <person name="Gerber A.L."/>
            <person name="Martins V.P."/>
            <person name="Peconick L.D."/>
            <person name="Neto A.V."/>
            <person name="Chaucanez C.B."/>
            <person name="Silva P.A."/>
            <person name="Cunha O.L."/>
            <person name="de Oliveira F.F."/>
            <person name="dos Santos T.C."/>
            <person name="Barros A.L."/>
            <person name="Soares M.A."/>
            <person name="de Oliveira L.M."/>
            <person name="Marini M.M."/>
            <person name="Villalobos-Duno H."/>
            <person name="Cunha M.M."/>
            <person name="de Hoog S."/>
            <person name="da Silveira J.F."/>
            <person name="Henrissat B."/>
            <person name="Nino-Vega G.A."/>
            <person name="Cisalpino P.S."/>
            <person name="Mora-Montes H.M."/>
            <person name="Almeida S.R."/>
            <person name="Stajich J.E."/>
            <person name="Lopes-Bezerra L.M."/>
            <person name="Vasconcelos A.T."/>
            <person name="Felipe M.S."/>
        </authorList>
    </citation>
    <scope>NUCLEOTIDE SEQUENCE [LARGE SCALE GENOMIC DNA]</scope>
    <source>
        <strain evidence="2 3">1099-18</strain>
    </source>
</reference>
<sequence>MFLHSGASLHGHEYSNRPNRPSNQQLLPDPRRNRLLRSAFTSPNSASSSASTSSALSSSASAVSHPSVTSSSATAIPSLNASATSSPPSIVRSSTYSDGIRPARPLRPKPHLRHVSEGLLTSDRSLPPEPVVRFHDPPVVETGPITRSLLSTNTPRLSTPSRPRARLPKAPEPMSEDEASFSASEASYASDPAPSSAASSKPSRRRRTPRKSTTFLLAHPAPKLSTKKHLLKRLRPTLLMQMQQLSADRRPRPVIDVYPSSLLAGNVAAPRFSKRFPRLFGINGELGLHDTILVQSEDYDSRLLGSESDDENDSFEHRALLAVLSPLRRGDQSEIALEDGSVWTTKALPTGSFDFVRVDEHGNTTTARWVSRNMSKPPPAVDAKCTTTGADDHAATAEHDCKFTFSIIDPQSRRHPILGTLTRTTLEILDTYTTVSPSASRYPPSRAWTPSPASHDADNSNDEELSHDDDAGQPSIAPSMLSNAKARTTLPVDAALKNFISISAVWVALQCGWGQTVGGHCPFPGTSNASGIKSATGSVRFVPDSSAGDATNAGDDTFKRGRRLSARYKTRSATLPSIDIPDRDVSPSVSPKAPGRTPIFPRKASSTGAAYIQRRKQMQLSDTSDSERPPAALIAPRRRSRAFSRLSGEFSSKVSSKVQSSPSPSEAPATPEVMLEEISPVPSSLYHHQQNSQQPNTSSRTTTAASSIAAAPVSSFTSPDLQQTQALLATQSLPRGGRSVSAYYATNPLAHAMPDDFTDAAHPDHLAMMQHHGPVDLSAAPIDIHRHNPNGMAWHHRPDSVMEKSSNNGGARWKRLGNWFKRLGNGGSANGVAH</sequence>
<feature type="compositionally biased region" description="Low complexity" evidence="1">
    <location>
        <begin position="651"/>
        <end position="671"/>
    </location>
</feature>
<feature type="compositionally biased region" description="Polar residues" evidence="1">
    <location>
        <begin position="686"/>
        <end position="696"/>
    </location>
</feature>
<dbReference type="GeneID" id="27670465"/>
<feature type="region of interest" description="Disordered" evidence="1">
    <location>
        <begin position="575"/>
        <end position="671"/>
    </location>
</feature>
<feature type="compositionally biased region" description="Low complexity" evidence="1">
    <location>
        <begin position="697"/>
        <end position="706"/>
    </location>
</feature>
<feature type="compositionally biased region" description="Polar residues" evidence="1">
    <location>
        <begin position="148"/>
        <end position="161"/>
    </location>
</feature>
<feature type="compositionally biased region" description="Polar residues" evidence="1">
    <location>
        <begin position="16"/>
        <end position="25"/>
    </location>
</feature>
<feature type="compositionally biased region" description="Low complexity" evidence="1">
    <location>
        <begin position="436"/>
        <end position="447"/>
    </location>
</feature>